<keyword evidence="10" id="KW-0408">Iron</keyword>
<evidence type="ECO:0000256" key="7">
    <source>
        <dbReference type="ARBA" id="ARBA00022679"/>
    </source>
</evidence>
<comment type="caution">
    <text evidence="14">The sequence shown here is derived from an EMBL/GenBank/DDBJ whole genome shotgun (WGS) entry which is preliminary data.</text>
</comment>
<gene>
    <name evidence="14" type="ORF">LE190_04320</name>
</gene>
<dbReference type="PROSITE" id="PS51918">
    <property type="entry name" value="RADICAL_SAM"/>
    <property type="match status" value="1"/>
</dbReference>
<dbReference type="EMBL" id="JAHYBX010000001">
    <property type="protein sequence ID" value="MCA1855158.1"/>
    <property type="molecule type" value="Genomic_DNA"/>
</dbReference>
<accession>A0ABS7Y657</accession>
<dbReference type="InterPro" id="IPR007197">
    <property type="entry name" value="rSAM"/>
</dbReference>
<evidence type="ECO:0000313" key="15">
    <source>
        <dbReference type="Proteomes" id="UP001198602"/>
    </source>
</evidence>
<organism evidence="14 15">
    <name type="scientific">Massilia hydrophila</name>
    <dbReference type="NCBI Taxonomy" id="3044279"/>
    <lineage>
        <taxon>Bacteria</taxon>
        <taxon>Pseudomonadati</taxon>
        <taxon>Pseudomonadota</taxon>
        <taxon>Betaproteobacteria</taxon>
        <taxon>Burkholderiales</taxon>
        <taxon>Oxalobacteraceae</taxon>
        <taxon>Telluria group</taxon>
        <taxon>Massilia</taxon>
    </lineage>
</organism>
<keyword evidence="11" id="KW-0411">Iron-sulfur</keyword>
<dbReference type="RefSeq" id="WP_225237540.1">
    <property type="nucleotide sequence ID" value="NZ_JAHYBX010000001.1"/>
</dbReference>
<dbReference type="Gene3D" id="3.20.20.70">
    <property type="entry name" value="Aldolase class I"/>
    <property type="match status" value="1"/>
</dbReference>
<protein>
    <submittedName>
        <fullName evidence="14">RNA methyltransferase</fullName>
    </submittedName>
</protein>
<name>A0ABS7Y657_9BURK</name>
<evidence type="ECO:0000256" key="10">
    <source>
        <dbReference type="ARBA" id="ARBA00023004"/>
    </source>
</evidence>
<comment type="similarity">
    <text evidence="3">Belongs to the radical SAM superfamily. RlmN family.</text>
</comment>
<comment type="subcellular location">
    <subcellularLocation>
        <location evidence="2">Cytoplasm</location>
    </subcellularLocation>
</comment>
<dbReference type="PIRSF" id="PIRSF006004">
    <property type="entry name" value="CHP00048"/>
    <property type="match status" value="1"/>
</dbReference>
<dbReference type="InterPro" id="IPR004383">
    <property type="entry name" value="rRNA_lsu_MTrfase_RlmN/Cfr"/>
</dbReference>
<proteinExistence type="inferred from homology"/>
<dbReference type="SFLD" id="SFLDF00275">
    <property type="entry name" value="adenosine_C2_methyltransferase"/>
    <property type="match status" value="1"/>
</dbReference>
<comment type="cofactor">
    <cofactor evidence="1">
        <name>[4Fe-4S] cluster</name>
        <dbReference type="ChEBI" id="CHEBI:49883"/>
    </cofactor>
</comment>
<keyword evidence="7" id="KW-0808">Transferase</keyword>
<keyword evidence="5" id="KW-0963">Cytoplasm</keyword>
<dbReference type="Proteomes" id="UP001198602">
    <property type="component" value="Unassembled WGS sequence"/>
</dbReference>
<dbReference type="InterPro" id="IPR058240">
    <property type="entry name" value="rSAM_sf"/>
</dbReference>
<evidence type="ECO:0000256" key="1">
    <source>
        <dbReference type="ARBA" id="ARBA00001966"/>
    </source>
</evidence>
<dbReference type="PANTHER" id="PTHR30544">
    <property type="entry name" value="23S RRNA METHYLTRANSFERASE"/>
    <property type="match status" value="1"/>
</dbReference>
<evidence type="ECO:0000256" key="3">
    <source>
        <dbReference type="ARBA" id="ARBA00007544"/>
    </source>
</evidence>
<evidence type="ECO:0000256" key="8">
    <source>
        <dbReference type="ARBA" id="ARBA00022691"/>
    </source>
</evidence>
<evidence type="ECO:0000259" key="13">
    <source>
        <dbReference type="PROSITE" id="PS51918"/>
    </source>
</evidence>
<dbReference type="SFLD" id="SFLDG01062">
    <property type="entry name" value="methyltransferase_(Class_A)"/>
    <property type="match status" value="1"/>
</dbReference>
<evidence type="ECO:0000256" key="9">
    <source>
        <dbReference type="ARBA" id="ARBA00022723"/>
    </source>
</evidence>
<dbReference type="SUPFAM" id="SSF102114">
    <property type="entry name" value="Radical SAM enzymes"/>
    <property type="match status" value="1"/>
</dbReference>
<dbReference type="SFLD" id="SFLDS00029">
    <property type="entry name" value="Radical_SAM"/>
    <property type="match status" value="1"/>
</dbReference>
<keyword evidence="4" id="KW-0004">4Fe-4S</keyword>
<dbReference type="GO" id="GO:0008168">
    <property type="term" value="F:methyltransferase activity"/>
    <property type="evidence" value="ECO:0007669"/>
    <property type="project" value="UniProtKB-KW"/>
</dbReference>
<reference evidence="14 15" key="1">
    <citation type="submission" date="2021-07" db="EMBL/GenBank/DDBJ databases">
        <title>Characterization of Violacein-producing bacteria and related species.</title>
        <authorList>
            <person name="Wilson H.S."/>
            <person name="De Leon M.E."/>
        </authorList>
    </citation>
    <scope>NUCLEOTIDE SEQUENCE [LARGE SCALE GENOMIC DNA]</scope>
    <source>
        <strain evidence="14 15">HSC-2F05</strain>
    </source>
</reference>
<evidence type="ECO:0000256" key="5">
    <source>
        <dbReference type="ARBA" id="ARBA00022490"/>
    </source>
</evidence>
<feature type="domain" description="Radical SAM core" evidence="13">
    <location>
        <begin position="92"/>
        <end position="318"/>
    </location>
</feature>
<keyword evidence="8" id="KW-0949">S-adenosyl-L-methionine</keyword>
<evidence type="ECO:0000256" key="11">
    <source>
        <dbReference type="ARBA" id="ARBA00023014"/>
    </source>
</evidence>
<dbReference type="InterPro" id="IPR040072">
    <property type="entry name" value="Methyltransferase_A"/>
</dbReference>
<evidence type="ECO:0000313" key="14">
    <source>
        <dbReference type="EMBL" id="MCA1855158.1"/>
    </source>
</evidence>
<dbReference type="InterPro" id="IPR013785">
    <property type="entry name" value="Aldolase_TIM"/>
</dbReference>
<sequence length="341" mass="37255">MRISAIRARLAALGALPLHQERVLRDWVQGAAHERGRRPASDFLPKPVRAALPALDAELAALVRLVSRHPAADGSERLLLALGDGQMVETVLLPRDGVCVSSQVGCAVGCRFCMTGRDGLLRQVTSGEIVAQVVLARARRPVKKVVFMGMGEPSHNLDNVMEAIELLGTEAGIAHKNLVFSTVGDLRAFERLAEARVRPALALSLHSTRAALRAELLPRAPQLEPRDLAEHGERYARLSGYPVQYQWTLLEGVNDGPEELDGIVELLRGKYAILNMIPYNTVPELAYRRPSWERARDIAAGLRARGVLTTLRDSAGQEVDGGCGQLRARAQPARRIPLRQA</sequence>
<keyword evidence="6 14" id="KW-0489">Methyltransferase</keyword>
<dbReference type="GO" id="GO:0032259">
    <property type="term" value="P:methylation"/>
    <property type="evidence" value="ECO:0007669"/>
    <property type="project" value="UniProtKB-KW"/>
</dbReference>
<evidence type="ECO:0000256" key="12">
    <source>
        <dbReference type="ARBA" id="ARBA00023157"/>
    </source>
</evidence>
<evidence type="ECO:0000256" key="6">
    <source>
        <dbReference type="ARBA" id="ARBA00022603"/>
    </source>
</evidence>
<keyword evidence="9" id="KW-0479">Metal-binding</keyword>
<dbReference type="PANTHER" id="PTHR30544:SF5">
    <property type="entry name" value="RADICAL SAM CORE DOMAIN-CONTAINING PROTEIN"/>
    <property type="match status" value="1"/>
</dbReference>
<keyword evidence="15" id="KW-1185">Reference proteome</keyword>
<dbReference type="NCBIfam" id="NF011034">
    <property type="entry name" value="PRK14464.1"/>
    <property type="match status" value="1"/>
</dbReference>
<keyword evidence="12" id="KW-1015">Disulfide bond</keyword>
<evidence type="ECO:0000256" key="4">
    <source>
        <dbReference type="ARBA" id="ARBA00022485"/>
    </source>
</evidence>
<dbReference type="Pfam" id="PF04055">
    <property type="entry name" value="Radical_SAM"/>
    <property type="match status" value="1"/>
</dbReference>
<evidence type="ECO:0000256" key="2">
    <source>
        <dbReference type="ARBA" id="ARBA00004496"/>
    </source>
</evidence>